<evidence type="ECO:0000313" key="1">
    <source>
        <dbReference type="EMBL" id="EKC26713.1"/>
    </source>
</evidence>
<reference evidence="1" key="1">
    <citation type="journal article" date="2012" name="Nature">
        <title>The oyster genome reveals stress adaptation and complexity of shell formation.</title>
        <authorList>
            <person name="Zhang G."/>
            <person name="Fang X."/>
            <person name="Guo X."/>
            <person name="Li L."/>
            <person name="Luo R."/>
            <person name="Xu F."/>
            <person name="Yang P."/>
            <person name="Zhang L."/>
            <person name="Wang X."/>
            <person name="Qi H."/>
            <person name="Xiong Z."/>
            <person name="Que H."/>
            <person name="Xie Y."/>
            <person name="Holland P.W."/>
            <person name="Paps J."/>
            <person name="Zhu Y."/>
            <person name="Wu F."/>
            <person name="Chen Y."/>
            <person name="Wang J."/>
            <person name="Peng C."/>
            <person name="Meng J."/>
            <person name="Yang L."/>
            <person name="Liu J."/>
            <person name="Wen B."/>
            <person name="Zhang N."/>
            <person name="Huang Z."/>
            <person name="Zhu Q."/>
            <person name="Feng Y."/>
            <person name="Mount A."/>
            <person name="Hedgecock D."/>
            <person name="Xu Z."/>
            <person name="Liu Y."/>
            <person name="Domazet-Loso T."/>
            <person name="Du Y."/>
            <person name="Sun X."/>
            <person name="Zhang S."/>
            <person name="Liu B."/>
            <person name="Cheng P."/>
            <person name="Jiang X."/>
            <person name="Li J."/>
            <person name="Fan D."/>
            <person name="Wang W."/>
            <person name="Fu W."/>
            <person name="Wang T."/>
            <person name="Wang B."/>
            <person name="Zhang J."/>
            <person name="Peng Z."/>
            <person name="Li Y."/>
            <person name="Li N."/>
            <person name="Wang J."/>
            <person name="Chen M."/>
            <person name="He Y."/>
            <person name="Tan F."/>
            <person name="Song X."/>
            <person name="Zheng Q."/>
            <person name="Huang R."/>
            <person name="Yang H."/>
            <person name="Du X."/>
            <person name="Chen L."/>
            <person name="Yang M."/>
            <person name="Gaffney P.M."/>
            <person name="Wang S."/>
            <person name="Luo L."/>
            <person name="She Z."/>
            <person name="Ming Y."/>
            <person name="Huang W."/>
            <person name="Zhang S."/>
            <person name="Huang B."/>
            <person name="Zhang Y."/>
            <person name="Qu T."/>
            <person name="Ni P."/>
            <person name="Miao G."/>
            <person name="Wang J."/>
            <person name="Wang Q."/>
            <person name="Steinberg C.E."/>
            <person name="Wang H."/>
            <person name="Li N."/>
            <person name="Qian L."/>
            <person name="Zhang G."/>
            <person name="Li Y."/>
            <person name="Yang H."/>
            <person name="Liu X."/>
            <person name="Wang J."/>
            <person name="Yin Y."/>
            <person name="Wang J."/>
        </authorList>
    </citation>
    <scope>NUCLEOTIDE SEQUENCE [LARGE SCALE GENOMIC DNA]</scope>
    <source>
        <strain evidence="1">05x7-T-G4-1.051#20</strain>
    </source>
</reference>
<dbReference type="InParanoid" id="K1PYI3"/>
<accession>K1PYI3</accession>
<protein>
    <submittedName>
        <fullName evidence="1">Uncharacterized protein</fullName>
    </submittedName>
</protein>
<name>K1PYI3_MAGGI</name>
<organism evidence="1">
    <name type="scientific">Magallana gigas</name>
    <name type="common">Pacific oyster</name>
    <name type="synonym">Crassostrea gigas</name>
    <dbReference type="NCBI Taxonomy" id="29159"/>
    <lineage>
        <taxon>Eukaryota</taxon>
        <taxon>Metazoa</taxon>
        <taxon>Spiralia</taxon>
        <taxon>Lophotrochozoa</taxon>
        <taxon>Mollusca</taxon>
        <taxon>Bivalvia</taxon>
        <taxon>Autobranchia</taxon>
        <taxon>Pteriomorphia</taxon>
        <taxon>Ostreida</taxon>
        <taxon>Ostreoidea</taxon>
        <taxon>Ostreidae</taxon>
        <taxon>Magallana</taxon>
    </lineage>
</organism>
<dbReference type="EMBL" id="JH816901">
    <property type="protein sequence ID" value="EKC26713.1"/>
    <property type="molecule type" value="Genomic_DNA"/>
</dbReference>
<gene>
    <name evidence="1" type="ORF">CGI_10028248</name>
</gene>
<dbReference type="AlphaFoldDB" id="K1PYI3"/>
<sequence>MSLRRMPVHNLDTAVRVEGRKQDFSWFSCTSPSTVLLSFKHSFSEFSGVFPRIYIVDIFVIELSISLLQDQHQQNHI</sequence>
<dbReference type="HOGENOM" id="CLU_2640504_0_0_1"/>
<proteinExistence type="predicted"/>